<dbReference type="Proteomes" id="UP001221142">
    <property type="component" value="Unassembled WGS sequence"/>
</dbReference>
<evidence type="ECO:0000313" key="1">
    <source>
        <dbReference type="EMBL" id="KAJ7619656.1"/>
    </source>
</evidence>
<dbReference type="InterPro" id="IPR032675">
    <property type="entry name" value="LRR_dom_sf"/>
</dbReference>
<organism evidence="1 2">
    <name type="scientific">Roridomyces roridus</name>
    <dbReference type="NCBI Taxonomy" id="1738132"/>
    <lineage>
        <taxon>Eukaryota</taxon>
        <taxon>Fungi</taxon>
        <taxon>Dikarya</taxon>
        <taxon>Basidiomycota</taxon>
        <taxon>Agaricomycotina</taxon>
        <taxon>Agaricomycetes</taxon>
        <taxon>Agaricomycetidae</taxon>
        <taxon>Agaricales</taxon>
        <taxon>Marasmiineae</taxon>
        <taxon>Mycenaceae</taxon>
        <taxon>Roridomyces</taxon>
    </lineage>
</organism>
<sequence>MCITLRLPNEVIAEIVQNALKSDQTTLCRVSKIFHALVLPILDRTVVLDLFRQGALEAFCSAIVRNPQRADSVRSLTFLHGYSLSDPGPLKDLLMECLNLTRRLEHLSIKDLRPTGVGSCLSSLTFPALMSCFLDTRVAWQPSVAEFLSRHPTITHLRLWSVIAPDSPHIPEGTLLPELQYYHGALSLLCPFLAHSLVAVQTSWSAETIGLGRLALTVQTNPDLTLCFDCVSPTPVSELLLHVSTHMPRLKNLKLRTWIGGITAETVNHITAHLPRFESLEYLAFEDAIARPGLTLDVDSSREALRIWVDICPTLRGCCIDQIGWRKDPEKWEECSKSVFDTESGFCERSLNALDVAESDIAAKSDWKQHKPICKVFGSLTTDVRAPQALVLPLPEEPIRDLEVLHNATKSQASRMIRLCEDQLLRCGDAWTSKDKLIVHTKELMKGTVFEEILHRLPQVKTLEVRIVIRAFTIGFCADFVLRPRVANLPVERTPSSIQMETCPCFHHRYFPQKTNPATLRIETAPHKGENACTFRLRKY</sequence>
<accession>A0AAD7BG45</accession>
<dbReference type="EMBL" id="JARKIF010000018">
    <property type="protein sequence ID" value="KAJ7619656.1"/>
    <property type="molecule type" value="Genomic_DNA"/>
</dbReference>
<reference evidence="1" key="1">
    <citation type="submission" date="2023-03" db="EMBL/GenBank/DDBJ databases">
        <title>Massive genome expansion in bonnet fungi (Mycena s.s.) driven by repeated elements and novel gene families across ecological guilds.</title>
        <authorList>
            <consortium name="Lawrence Berkeley National Laboratory"/>
            <person name="Harder C.B."/>
            <person name="Miyauchi S."/>
            <person name="Viragh M."/>
            <person name="Kuo A."/>
            <person name="Thoen E."/>
            <person name="Andreopoulos B."/>
            <person name="Lu D."/>
            <person name="Skrede I."/>
            <person name="Drula E."/>
            <person name="Henrissat B."/>
            <person name="Morin E."/>
            <person name="Kohler A."/>
            <person name="Barry K."/>
            <person name="LaButti K."/>
            <person name="Morin E."/>
            <person name="Salamov A."/>
            <person name="Lipzen A."/>
            <person name="Mereny Z."/>
            <person name="Hegedus B."/>
            <person name="Baldrian P."/>
            <person name="Stursova M."/>
            <person name="Weitz H."/>
            <person name="Taylor A."/>
            <person name="Grigoriev I.V."/>
            <person name="Nagy L.G."/>
            <person name="Martin F."/>
            <person name="Kauserud H."/>
        </authorList>
    </citation>
    <scope>NUCLEOTIDE SEQUENCE</scope>
    <source>
        <strain evidence="1">9284</strain>
    </source>
</reference>
<dbReference type="AlphaFoldDB" id="A0AAD7BG45"/>
<protein>
    <recommendedName>
        <fullName evidence="3">F-box domain-containing protein</fullName>
    </recommendedName>
</protein>
<evidence type="ECO:0000313" key="2">
    <source>
        <dbReference type="Proteomes" id="UP001221142"/>
    </source>
</evidence>
<keyword evidence="2" id="KW-1185">Reference proteome</keyword>
<evidence type="ECO:0008006" key="3">
    <source>
        <dbReference type="Google" id="ProtNLM"/>
    </source>
</evidence>
<comment type="caution">
    <text evidence="1">The sequence shown here is derived from an EMBL/GenBank/DDBJ whole genome shotgun (WGS) entry which is preliminary data.</text>
</comment>
<gene>
    <name evidence="1" type="ORF">FB45DRAFT_1096004</name>
</gene>
<dbReference type="Gene3D" id="3.80.10.10">
    <property type="entry name" value="Ribonuclease Inhibitor"/>
    <property type="match status" value="1"/>
</dbReference>
<proteinExistence type="predicted"/>
<name>A0AAD7BG45_9AGAR</name>